<reference evidence="1" key="2">
    <citation type="journal article" date="2022" name="Res Sq">
        <title>Comparative Genomics Reveals Insights into the Divergent Evolution of Astigmatic Mites and Household Pest Adaptations.</title>
        <authorList>
            <person name="Xiong Q."/>
            <person name="Wan A.T.-Y."/>
            <person name="Liu X.-Y."/>
            <person name="Fung C.S.-H."/>
            <person name="Xiao X."/>
            <person name="Malainual N."/>
            <person name="Hou J."/>
            <person name="Wang L."/>
            <person name="Wang M."/>
            <person name="Yang K."/>
            <person name="Cui Y."/>
            <person name="Leung E."/>
            <person name="Nong W."/>
            <person name="Shin S.-K."/>
            <person name="Au S."/>
            <person name="Jeong K.Y."/>
            <person name="Chew F.T."/>
            <person name="Hui J."/>
            <person name="Leung T.F."/>
            <person name="Tungtrongchitr A."/>
            <person name="Zhong N."/>
            <person name="Liu Z."/>
            <person name="Tsui S."/>
        </authorList>
    </citation>
    <scope>NUCLEOTIDE SEQUENCE</scope>
    <source>
        <strain evidence="1">Derf</strain>
        <tissue evidence="1">Whole organism</tissue>
    </source>
</reference>
<keyword evidence="2" id="KW-1185">Reference proteome</keyword>
<dbReference type="AlphaFoldDB" id="A0A922IBK1"/>
<evidence type="ECO:0000313" key="2">
    <source>
        <dbReference type="Proteomes" id="UP000790347"/>
    </source>
</evidence>
<dbReference type="Proteomes" id="UP000790347">
    <property type="component" value="Unassembled WGS sequence"/>
</dbReference>
<protein>
    <submittedName>
        <fullName evidence="1">Uncharacterized protein</fullName>
    </submittedName>
</protein>
<comment type="caution">
    <text evidence="1">The sequence shown here is derived from an EMBL/GenBank/DDBJ whole genome shotgun (WGS) entry which is preliminary data.</text>
</comment>
<dbReference type="EMBL" id="ASGP02000002">
    <property type="protein sequence ID" value="KAH9522858.1"/>
    <property type="molecule type" value="Genomic_DNA"/>
</dbReference>
<sequence>MAIFLATGSSLSSSIRRNISWDLECAFDNAKRSILPVQPNCDATNAHGDSCNRCDTTTFDIFSVNRKSAVPDLAIVPRFATISSLVIPIPVSVICNNLLSLSALIRIDNSSVAANTSLSVNDNSRILSNASDALDISSRRKISLFLYNELIINFIIRFTSA</sequence>
<reference evidence="1" key="1">
    <citation type="submission" date="2013-05" db="EMBL/GenBank/DDBJ databases">
        <authorList>
            <person name="Yim A.K.Y."/>
            <person name="Chan T.F."/>
            <person name="Ji K.M."/>
            <person name="Liu X.Y."/>
            <person name="Zhou J.W."/>
            <person name="Li R.Q."/>
            <person name="Yang K.Y."/>
            <person name="Li J."/>
            <person name="Li M."/>
            <person name="Law P.T.W."/>
            <person name="Wu Y.L."/>
            <person name="Cai Z.L."/>
            <person name="Qin H."/>
            <person name="Bao Y."/>
            <person name="Leung R.K.K."/>
            <person name="Ng P.K.S."/>
            <person name="Zou J."/>
            <person name="Zhong X.J."/>
            <person name="Ran P.X."/>
            <person name="Zhong N.S."/>
            <person name="Liu Z.G."/>
            <person name="Tsui S.K.W."/>
        </authorList>
    </citation>
    <scope>NUCLEOTIDE SEQUENCE</scope>
    <source>
        <strain evidence="1">Derf</strain>
        <tissue evidence="1">Whole organism</tissue>
    </source>
</reference>
<gene>
    <name evidence="1" type="ORF">DERF_006414</name>
</gene>
<proteinExistence type="predicted"/>
<evidence type="ECO:0000313" key="1">
    <source>
        <dbReference type="EMBL" id="KAH9522858.1"/>
    </source>
</evidence>
<accession>A0A922IBK1</accession>
<name>A0A922IBK1_DERFA</name>
<organism evidence="1 2">
    <name type="scientific">Dermatophagoides farinae</name>
    <name type="common">American house dust mite</name>
    <dbReference type="NCBI Taxonomy" id="6954"/>
    <lineage>
        <taxon>Eukaryota</taxon>
        <taxon>Metazoa</taxon>
        <taxon>Ecdysozoa</taxon>
        <taxon>Arthropoda</taxon>
        <taxon>Chelicerata</taxon>
        <taxon>Arachnida</taxon>
        <taxon>Acari</taxon>
        <taxon>Acariformes</taxon>
        <taxon>Sarcoptiformes</taxon>
        <taxon>Astigmata</taxon>
        <taxon>Psoroptidia</taxon>
        <taxon>Analgoidea</taxon>
        <taxon>Pyroglyphidae</taxon>
        <taxon>Dermatophagoidinae</taxon>
        <taxon>Dermatophagoides</taxon>
    </lineage>
</organism>